<dbReference type="InterPro" id="IPR036390">
    <property type="entry name" value="WH_DNA-bd_sf"/>
</dbReference>
<evidence type="ECO:0000259" key="5">
    <source>
        <dbReference type="PROSITE" id="PS51078"/>
    </source>
</evidence>
<dbReference type="InterPro" id="IPR014757">
    <property type="entry name" value="Tscrpt_reg_IclR_C"/>
</dbReference>
<dbReference type="Gene3D" id="1.10.10.10">
    <property type="entry name" value="Winged helix-like DNA-binding domain superfamily/Winged helix DNA-binding domain"/>
    <property type="match status" value="1"/>
</dbReference>
<dbReference type="GO" id="GO:0003677">
    <property type="term" value="F:DNA binding"/>
    <property type="evidence" value="ECO:0007669"/>
    <property type="project" value="UniProtKB-KW"/>
</dbReference>
<dbReference type="OrthoDB" id="5401369at2"/>
<evidence type="ECO:0000256" key="1">
    <source>
        <dbReference type="ARBA" id="ARBA00023015"/>
    </source>
</evidence>
<dbReference type="Pfam" id="PF09339">
    <property type="entry name" value="HTH_IclR"/>
    <property type="match status" value="1"/>
</dbReference>
<dbReference type="STRING" id="1424334.W822_11215"/>
<dbReference type="PROSITE" id="PS51078">
    <property type="entry name" value="ICLR_ED"/>
    <property type="match status" value="1"/>
</dbReference>
<reference evidence="6 7" key="1">
    <citation type="journal article" date="2014" name="Genome Announc.">
        <title>Draft Genome Sequence of Advenella kashmirensis Strain W13003, a Polycyclic Aromatic Hydrocarbon-Degrading Bacterium.</title>
        <authorList>
            <person name="Wang X."/>
            <person name="Jin D."/>
            <person name="Zhou L."/>
            <person name="Wu L."/>
            <person name="An W."/>
            <person name="Zhao L."/>
        </authorList>
    </citation>
    <scope>NUCLEOTIDE SEQUENCE [LARGE SCALE GENOMIC DNA]</scope>
    <source>
        <strain evidence="6 7">W13003</strain>
    </source>
</reference>
<dbReference type="GO" id="GO:0045892">
    <property type="term" value="P:negative regulation of DNA-templated transcription"/>
    <property type="evidence" value="ECO:0007669"/>
    <property type="project" value="TreeGrafter"/>
</dbReference>
<evidence type="ECO:0000256" key="3">
    <source>
        <dbReference type="ARBA" id="ARBA00023163"/>
    </source>
</evidence>
<organism evidence="6 7">
    <name type="scientific">Advenella kashmirensis W13003</name>
    <dbReference type="NCBI Taxonomy" id="1424334"/>
    <lineage>
        <taxon>Bacteria</taxon>
        <taxon>Pseudomonadati</taxon>
        <taxon>Pseudomonadota</taxon>
        <taxon>Betaproteobacteria</taxon>
        <taxon>Burkholderiales</taxon>
        <taxon>Alcaligenaceae</taxon>
    </lineage>
</organism>
<accession>V8QVH3</accession>
<dbReference type="AlphaFoldDB" id="V8QVH3"/>
<name>V8QVH3_9BURK</name>
<dbReference type="PANTHER" id="PTHR30136">
    <property type="entry name" value="HELIX-TURN-HELIX TRANSCRIPTIONAL REGULATOR, ICLR FAMILY"/>
    <property type="match status" value="1"/>
</dbReference>
<dbReference type="GO" id="GO:0003700">
    <property type="term" value="F:DNA-binding transcription factor activity"/>
    <property type="evidence" value="ECO:0007669"/>
    <property type="project" value="TreeGrafter"/>
</dbReference>
<evidence type="ECO:0000313" key="7">
    <source>
        <dbReference type="Proteomes" id="UP000018733"/>
    </source>
</evidence>
<dbReference type="PROSITE" id="PS51077">
    <property type="entry name" value="HTH_ICLR"/>
    <property type="match status" value="1"/>
</dbReference>
<keyword evidence="3" id="KW-0804">Transcription</keyword>
<evidence type="ECO:0000313" key="6">
    <source>
        <dbReference type="EMBL" id="ETF03353.1"/>
    </source>
</evidence>
<dbReference type="PANTHER" id="PTHR30136:SF33">
    <property type="entry name" value="TRANSCRIPTIONAL REGULATORY PROTEIN"/>
    <property type="match status" value="1"/>
</dbReference>
<gene>
    <name evidence="6" type="ORF">W822_11215</name>
</gene>
<proteinExistence type="predicted"/>
<dbReference type="EMBL" id="AYXT01000009">
    <property type="protein sequence ID" value="ETF03353.1"/>
    <property type="molecule type" value="Genomic_DNA"/>
</dbReference>
<feature type="domain" description="HTH iclR-type" evidence="4">
    <location>
        <begin position="18"/>
        <end position="80"/>
    </location>
</feature>
<keyword evidence="2" id="KW-0238">DNA-binding</keyword>
<dbReference type="PATRIC" id="fig|1424334.3.peg.2255"/>
<keyword evidence="7" id="KW-1185">Reference proteome</keyword>
<dbReference type="HOGENOM" id="CLU_062618_0_0_4"/>
<keyword evidence="1" id="KW-0805">Transcription regulation</keyword>
<dbReference type="InterPro" id="IPR029016">
    <property type="entry name" value="GAF-like_dom_sf"/>
</dbReference>
<comment type="caution">
    <text evidence="6">The sequence shown here is derived from an EMBL/GenBank/DDBJ whole genome shotgun (WGS) entry which is preliminary data.</text>
</comment>
<sequence>MRNEDDDDSQENRDRHFVTALARGLAILKCFRSGEELLGNQELALRCDLPKSTVTRLTYTLSKLGYLHKSGQQPRYRLGMKTLTLGGTTLARLNVKQISQPVMRQLSEETESLISLGIRDDMSMHYIESYRGNALITLNLGIGSRIPIAPTAMGKAYLALADATERRALEDRIRSFDTFSWPRLKQGIEQGRQDYLTLGCVRSFGDWHKEINGLAVPLSFSSGMPIMVLTSAGPAGHMTQDRLMRQVRPKLLTAAAEIVKKVNADAVA</sequence>
<feature type="domain" description="IclR-ED" evidence="5">
    <location>
        <begin position="81"/>
        <end position="264"/>
    </location>
</feature>
<dbReference type="SMART" id="SM00346">
    <property type="entry name" value="HTH_ICLR"/>
    <property type="match status" value="1"/>
</dbReference>
<dbReference type="InterPro" id="IPR005471">
    <property type="entry name" value="Tscrpt_reg_IclR_N"/>
</dbReference>
<evidence type="ECO:0000256" key="2">
    <source>
        <dbReference type="ARBA" id="ARBA00023125"/>
    </source>
</evidence>
<dbReference type="Proteomes" id="UP000018733">
    <property type="component" value="Unassembled WGS sequence"/>
</dbReference>
<dbReference type="Gene3D" id="3.30.450.40">
    <property type="match status" value="1"/>
</dbReference>
<dbReference type="SUPFAM" id="SSF46785">
    <property type="entry name" value="Winged helix' DNA-binding domain"/>
    <property type="match status" value="1"/>
</dbReference>
<dbReference type="InterPro" id="IPR036388">
    <property type="entry name" value="WH-like_DNA-bd_sf"/>
</dbReference>
<dbReference type="InterPro" id="IPR050707">
    <property type="entry name" value="HTH_MetabolicPath_Reg"/>
</dbReference>
<protein>
    <submittedName>
        <fullName evidence="6">IclR family transcriptional regulator</fullName>
    </submittedName>
</protein>
<dbReference type="SUPFAM" id="SSF55781">
    <property type="entry name" value="GAF domain-like"/>
    <property type="match status" value="1"/>
</dbReference>
<evidence type="ECO:0000259" key="4">
    <source>
        <dbReference type="PROSITE" id="PS51077"/>
    </source>
</evidence>
<dbReference type="eggNOG" id="COG1414">
    <property type="taxonomic scope" value="Bacteria"/>
</dbReference>
<dbReference type="Pfam" id="PF01614">
    <property type="entry name" value="IclR_C"/>
    <property type="match status" value="1"/>
</dbReference>